<feature type="region of interest" description="Disordered" evidence="1">
    <location>
        <begin position="280"/>
        <end position="301"/>
    </location>
</feature>
<dbReference type="AlphaFoldDB" id="A0A7J6QPZ9"/>
<feature type="non-terminal residue" evidence="2">
    <location>
        <position position="488"/>
    </location>
</feature>
<feature type="region of interest" description="Disordered" evidence="1">
    <location>
        <begin position="22"/>
        <end position="42"/>
    </location>
</feature>
<proteinExistence type="predicted"/>
<feature type="compositionally biased region" description="Basic and acidic residues" evidence="1">
    <location>
        <begin position="451"/>
        <end position="461"/>
    </location>
</feature>
<evidence type="ECO:0000313" key="2">
    <source>
        <dbReference type="EMBL" id="KAF4710475.1"/>
    </source>
</evidence>
<evidence type="ECO:0000313" key="3">
    <source>
        <dbReference type="Proteomes" id="UP000574390"/>
    </source>
</evidence>
<name>A0A7J6QPZ9_PEROL</name>
<protein>
    <submittedName>
        <fullName evidence="2">Uncharacterized protein</fullName>
    </submittedName>
</protein>
<feature type="region of interest" description="Disordered" evidence="1">
    <location>
        <begin position="143"/>
        <end position="174"/>
    </location>
</feature>
<organism evidence="2 3">
    <name type="scientific">Perkinsus olseni</name>
    <name type="common">Perkinsus atlanticus</name>
    <dbReference type="NCBI Taxonomy" id="32597"/>
    <lineage>
        <taxon>Eukaryota</taxon>
        <taxon>Sar</taxon>
        <taxon>Alveolata</taxon>
        <taxon>Perkinsozoa</taxon>
        <taxon>Perkinsea</taxon>
        <taxon>Perkinsida</taxon>
        <taxon>Perkinsidae</taxon>
        <taxon>Perkinsus</taxon>
    </lineage>
</organism>
<reference evidence="2 3" key="1">
    <citation type="submission" date="2020-04" db="EMBL/GenBank/DDBJ databases">
        <title>Perkinsus olseni comparative genomics.</title>
        <authorList>
            <person name="Bogema D.R."/>
        </authorList>
    </citation>
    <scope>NUCLEOTIDE SEQUENCE [LARGE SCALE GENOMIC DNA]</scope>
    <source>
        <strain evidence="2">ATCC PRA-205</strain>
    </source>
</reference>
<evidence type="ECO:0000256" key="1">
    <source>
        <dbReference type="SAM" id="MobiDB-lite"/>
    </source>
</evidence>
<feature type="region of interest" description="Disordered" evidence="1">
    <location>
        <begin position="415"/>
        <end position="463"/>
    </location>
</feature>
<accession>A0A7J6QPZ9</accession>
<gene>
    <name evidence="2" type="ORF">FOZ62_029382</name>
</gene>
<dbReference type="Proteomes" id="UP000574390">
    <property type="component" value="Unassembled WGS sequence"/>
</dbReference>
<dbReference type="EMBL" id="JABANM010027956">
    <property type="protein sequence ID" value="KAF4710475.1"/>
    <property type="molecule type" value="Genomic_DNA"/>
</dbReference>
<feature type="compositionally biased region" description="Basic and acidic residues" evidence="1">
    <location>
        <begin position="415"/>
        <end position="427"/>
    </location>
</feature>
<comment type="caution">
    <text evidence="2">The sequence shown here is derived from an EMBL/GenBank/DDBJ whole genome shotgun (WGS) entry which is preliminary data.</text>
</comment>
<sequence length="488" mass="53811">SCLALEPRAAYDHDKRTYDYSRELGGKPNIATTHGEASRRKRPGFSALCERHLERSVPSTFSSSSSIRGLGDQLDALCVRTILERYPESPDGAGQAELLSTTNRSRSASEVEEIFRGLEGDAPSSAAEPREWATLGPWGSCGWEMPSSEVSPKSDEDTTTQRLSDSPPSVARTRTVADTEAIYQQLRQARGHPELERRPSREVVVIASDLGVGGVRLLERMCARRIQRAWRAYAKRQETAKMYERTVERCRHLVEATLLQTAMQNSRIIEKELAALKARRKSTGGITEEGQSDSHNPPSSSHVTYTLGRFLLLKPLASPQALNGLTSALVAATAGEDAVVKHREYSEEALTLIIVARAPTRAVPLSQSVSRLSGAAVVAEYVRAFDEGFAETVRGSLWELTLQARKRAPARWRYIDQSEPEERERPSSGDGPPANLPRSLRRGFPAASSATDKKTSKKDENASWGEWSLPSWLNWEGQTYVRVVGLAG</sequence>
<dbReference type="CDD" id="cd23767">
    <property type="entry name" value="IQCD"/>
    <property type="match status" value="1"/>
</dbReference>